<evidence type="ECO:0000256" key="1">
    <source>
        <dbReference type="SAM" id="Phobius"/>
    </source>
</evidence>
<dbReference type="CDD" id="cd11296">
    <property type="entry name" value="O-FucT_like"/>
    <property type="match status" value="1"/>
</dbReference>
<organism evidence="2 3">
    <name type="scientific">Lactarius akahatsu</name>
    <dbReference type="NCBI Taxonomy" id="416441"/>
    <lineage>
        <taxon>Eukaryota</taxon>
        <taxon>Fungi</taxon>
        <taxon>Dikarya</taxon>
        <taxon>Basidiomycota</taxon>
        <taxon>Agaricomycotina</taxon>
        <taxon>Agaricomycetes</taxon>
        <taxon>Russulales</taxon>
        <taxon>Russulaceae</taxon>
        <taxon>Lactarius</taxon>
    </lineage>
</organism>
<gene>
    <name evidence="2" type="ORF">EDB92DRAFT_1839331</name>
</gene>
<evidence type="ECO:0000313" key="3">
    <source>
        <dbReference type="Proteomes" id="UP001201163"/>
    </source>
</evidence>
<reference evidence="2" key="1">
    <citation type="submission" date="2022-01" db="EMBL/GenBank/DDBJ databases">
        <title>Comparative genomics reveals a dynamic genome evolution in the ectomycorrhizal milk-cap (Lactarius) mushrooms.</title>
        <authorList>
            <consortium name="DOE Joint Genome Institute"/>
            <person name="Lebreton A."/>
            <person name="Tang N."/>
            <person name="Kuo A."/>
            <person name="LaButti K."/>
            <person name="Drula E."/>
            <person name="Barry K."/>
            <person name="Clum A."/>
            <person name="Lipzen A."/>
            <person name="Mousain D."/>
            <person name="Ng V."/>
            <person name="Wang R."/>
            <person name="Wang X."/>
            <person name="Dai Y."/>
            <person name="Henrissat B."/>
            <person name="Grigoriev I.V."/>
            <person name="Guerin-Laguette A."/>
            <person name="Yu F."/>
            <person name="Martin F.M."/>
        </authorList>
    </citation>
    <scope>NUCLEOTIDE SEQUENCE</scope>
    <source>
        <strain evidence="2">QP</strain>
    </source>
</reference>
<dbReference type="Gene3D" id="3.40.50.11350">
    <property type="match status" value="1"/>
</dbReference>
<dbReference type="AlphaFoldDB" id="A0AAD4LQX7"/>
<accession>A0AAD4LQX7</accession>
<evidence type="ECO:0000313" key="2">
    <source>
        <dbReference type="EMBL" id="KAH8997357.1"/>
    </source>
</evidence>
<keyword evidence="1" id="KW-1133">Transmembrane helix</keyword>
<keyword evidence="3" id="KW-1185">Reference proteome</keyword>
<keyword evidence="1" id="KW-0472">Membrane</keyword>
<name>A0AAD4LQX7_9AGAM</name>
<protein>
    <recommendedName>
        <fullName evidence="4">O-fucosyltransferase family protein</fullName>
    </recommendedName>
</protein>
<dbReference type="Proteomes" id="UP001201163">
    <property type="component" value="Unassembled WGS sequence"/>
</dbReference>
<proteinExistence type="predicted"/>
<dbReference type="EMBL" id="JAKELL010000007">
    <property type="protein sequence ID" value="KAH8997357.1"/>
    <property type="molecule type" value="Genomic_DNA"/>
</dbReference>
<comment type="caution">
    <text evidence="2">The sequence shown here is derived from an EMBL/GenBank/DDBJ whole genome shotgun (WGS) entry which is preliminary data.</text>
</comment>
<sequence>MSVKRVLSKLSIEDSESPSASLLGFHLDFVPRRLASSRRRFLIAVGSFLSILSLLVLAYISFQPPLVLTEDNIIQPDPTLFWNRKAPLLGPPTSRFRDNLRNDTQYITSWISAGWTNDVMTYSNLIYLAMLTERVPIIGPFTPSHIGGDAGNILFSEVFDIEFLSKTIGIPVLEWSEVKNSSSEEVEDLGCWSVWEAVRVGGSEPRLTNALSLQGLDISYTAGPTWLQKIPGYEHDPHAHFWSIASLLYSPERENNLKEPQPSKVHGAVLPPDEHLACFDYLYYVCAHTSFEFERDISPSWRFVARHFRWAPRLQNIADGYLRRIFKVSDNEAIPPYIAIHARRANDFIVYCRDVPKEDCFPSIPTYRRRIAEIQEETRERLGIDPQHVIMLSDEADPAWWDSIRVEGWYTTDHVAEDTSNKYGRWYPVLIDAVIQSSGIGIIGMEQSTMSLLAGRRVKDWHKGVYKSVKWGTPNADDH</sequence>
<evidence type="ECO:0008006" key="4">
    <source>
        <dbReference type="Google" id="ProtNLM"/>
    </source>
</evidence>
<keyword evidence="1" id="KW-0812">Transmembrane</keyword>
<feature type="transmembrane region" description="Helical" evidence="1">
    <location>
        <begin position="41"/>
        <end position="62"/>
    </location>
</feature>